<keyword evidence="4" id="KW-1185">Reference proteome</keyword>
<keyword evidence="2" id="KW-0472">Membrane</keyword>
<dbReference type="EMBL" id="FZNR01000006">
    <property type="protein sequence ID" value="SNR87836.1"/>
    <property type="molecule type" value="Genomic_DNA"/>
</dbReference>
<dbReference type="AlphaFoldDB" id="A0A238ZWL4"/>
<evidence type="ECO:0000313" key="3">
    <source>
        <dbReference type="EMBL" id="SNR87836.1"/>
    </source>
</evidence>
<evidence type="ECO:0000256" key="1">
    <source>
        <dbReference type="SAM" id="MobiDB-lite"/>
    </source>
</evidence>
<proteinExistence type="predicted"/>
<dbReference type="Proteomes" id="UP000198415">
    <property type="component" value="Unassembled WGS sequence"/>
</dbReference>
<evidence type="ECO:0000256" key="2">
    <source>
        <dbReference type="SAM" id="Phobius"/>
    </source>
</evidence>
<feature type="compositionally biased region" description="Low complexity" evidence="1">
    <location>
        <begin position="188"/>
        <end position="203"/>
    </location>
</feature>
<feature type="compositionally biased region" description="Pro residues" evidence="1">
    <location>
        <begin position="80"/>
        <end position="94"/>
    </location>
</feature>
<keyword evidence="2" id="KW-1133">Transmembrane helix</keyword>
<evidence type="ECO:0000313" key="4">
    <source>
        <dbReference type="Proteomes" id="UP000198415"/>
    </source>
</evidence>
<feature type="region of interest" description="Disordered" evidence="1">
    <location>
        <begin position="141"/>
        <end position="203"/>
    </location>
</feature>
<accession>A0A238ZWL4</accession>
<reference evidence="3 4" key="1">
    <citation type="submission" date="2017-06" db="EMBL/GenBank/DDBJ databases">
        <authorList>
            <person name="Kim H.J."/>
            <person name="Triplett B.A."/>
        </authorList>
    </citation>
    <scope>NUCLEOTIDE SEQUENCE [LARGE SCALE GENOMIC DNA]</scope>
    <source>
        <strain evidence="3 4">DSM 43151</strain>
    </source>
</reference>
<name>A0A238ZWL4_9ACTN</name>
<protein>
    <submittedName>
        <fullName evidence="3">Uncharacterized protein</fullName>
    </submittedName>
</protein>
<gene>
    <name evidence="3" type="ORF">SAMN06264365_106374</name>
</gene>
<organism evidence="3 4">
    <name type="scientific">Actinoplanes regularis</name>
    <dbReference type="NCBI Taxonomy" id="52697"/>
    <lineage>
        <taxon>Bacteria</taxon>
        <taxon>Bacillati</taxon>
        <taxon>Actinomycetota</taxon>
        <taxon>Actinomycetes</taxon>
        <taxon>Micromonosporales</taxon>
        <taxon>Micromonosporaceae</taxon>
        <taxon>Actinoplanes</taxon>
    </lineage>
</organism>
<keyword evidence="2" id="KW-0812">Transmembrane</keyword>
<feature type="compositionally biased region" description="Basic and acidic residues" evidence="1">
    <location>
        <begin position="141"/>
        <end position="160"/>
    </location>
</feature>
<feature type="compositionally biased region" description="Polar residues" evidence="1">
    <location>
        <begin position="1"/>
        <end position="11"/>
    </location>
</feature>
<feature type="compositionally biased region" description="Low complexity" evidence="1">
    <location>
        <begin position="25"/>
        <end position="44"/>
    </location>
</feature>
<feature type="compositionally biased region" description="Gly residues" evidence="1">
    <location>
        <begin position="161"/>
        <end position="174"/>
    </location>
</feature>
<sequence length="203" mass="19995">MPDENPATQPVTPSPRADETRDLSAPEPAAAPATTPSAEGEPAPTVEPAGSAYASTVAGEPLPPPPPGWAYVPIGTGGNQPPPPPPGMAYVPAGPPAGPGRARWRGRRAPILAVAAALLLGCVLGAGVTAVGGAVVGHHGDRHGGFDRHGRFGPEDERFGRGPGGGDRGGFGPGRHGDRRTQNGGNAPGVAPSAATPAPSASN</sequence>
<feature type="transmembrane region" description="Helical" evidence="2">
    <location>
        <begin position="111"/>
        <end position="136"/>
    </location>
</feature>
<feature type="region of interest" description="Disordered" evidence="1">
    <location>
        <begin position="1"/>
        <end position="94"/>
    </location>
</feature>
<dbReference type="RefSeq" id="WP_089294557.1">
    <property type="nucleotide sequence ID" value="NZ_BOMU01000087.1"/>
</dbReference>